<accession>A0A0A9BHC6</accession>
<protein>
    <submittedName>
        <fullName evidence="1">Uncharacterized protein</fullName>
    </submittedName>
</protein>
<reference evidence="1" key="1">
    <citation type="submission" date="2014-09" db="EMBL/GenBank/DDBJ databases">
        <authorList>
            <person name="Magalhaes I.L.F."/>
            <person name="Oliveira U."/>
            <person name="Santos F.R."/>
            <person name="Vidigal T.H.D.A."/>
            <person name="Brescovit A.D."/>
            <person name="Santos A.J."/>
        </authorList>
    </citation>
    <scope>NUCLEOTIDE SEQUENCE</scope>
    <source>
        <tissue evidence="1">Shoot tissue taken approximately 20 cm above the soil surface</tissue>
    </source>
</reference>
<proteinExistence type="predicted"/>
<name>A0A0A9BHC6_ARUDO</name>
<reference evidence="1" key="2">
    <citation type="journal article" date="2015" name="Data Brief">
        <title>Shoot transcriptome of the giant reed, Arundo donax.</title>
        <authorList>
            <person name="Barrero R.A."/>
            <person name="Guerrero F.D."/>
            <person name="Moolhuijzen P."/>
            <person name="Goolsby J.A."/>
            <person name="Tidwell J."/>
            <person name="Bellgard S.E."/>
            <person name="Bellgard M.I."/>
        </authorList>
    </citation>
    <scope>NUCLEOTIDE SEQUENCE</scope>
    <source>
        <tissue evidence="1">Shoot tissue taken approximately 20 cm above the soil surface</tissue>
    </source>
</reference>
<dbReference type="AlphaFoldDB" id="A0A0A9BHC6"/>
<dbReference type="EMBL" id="GBRH01235134">
    <property type="protein sequence ID" value="JAD62761.1"/>
    <property type="molecule type" value="Transcribed_RNA"/>
</dbReference>
<evidence type="ECO:0000313" key="1">
    <source>
        <dbReference type="EMBL" id="JAD62761.1"/>
    </source>
</evidence>
<organism evidence="1">
    <name type="scientific">Arundo donax</name>
    <name type="common">Giant reed</name>
    <name type="synonym">Donax arundinaceus</name>
    <dbReference type="NCBI Taxonomy" id="35708"/>
    <lineage>
        <taxon>Eukaryota</taxon>
        <taxon>Viridiplantae</taxon>
        <taxon>Streptophyta</taxon>
        <taxon>Embryophyta</taxon>
        <taxon>Tracheophyta</taxon>
        <taxon>Spermatophyta</taxon>
        <taxon>Magnoliopsida</taxon>
        <taxon>Liliopsida</taxon>
        <taxon>Poales</taxon>
        <taxon>Poaceae</taxon>
        <taxon>PACMAD clade</taxon>
        <taxon>Arundinoideae</taxon>
        <taxon>Arundineae</taxon>
        <taxon>Arundo</taxon>
    </lineage>
</organism>
<sequence length="42" mass="4555">MACCLEPHAIGSCAFCVRGWTSRFEPASGLTGAEGQDARRRR</sequence>